<dbReference type="Gene3D" id="2.130.10.10">
    <property type="entry name" value="YVTN repeat-like/Quinoprotein amine dehydrogenase"/>
    <property type="match status" value="1"/>
</dbReference>
<evidence type="ECO:0000256" key="1">
    <source>
        <dbReference type="SAM" id="MobiDB-lite"/>
    </source>
</evidence>
<dbReference type="GO" id="GO:0005737">
    <property type="term" value="C:cytoplasm"/>
    <property type="evidence" value="ECO:0007669"/>
    <property type="project" value="TreeGrafter"/>
</dbReference>
<dbReference type="AlphaFoldDB" id="A0AAW0E444"/>
<dbReference type="SUPFAM" id="SSF101908">
    <property type="entry name" value="Putative isomerase YbhE"/>
    <property type="match status" value="1"/>
</dbReference>
<dbReference type="PANTHER" id="PTHR10241">
    <property type="entry name" value="LETHAL 2 GIANT LARVAE PROTEIN"/>
    <property type="match status" value="1"/>
</dbReference>
<dbReference type="GO" id="GO:0045159">
    <property type="term" value="F:myosin II binding"/>
    <property type="evidence" value="ECO:0007669"/>
    <property type="project" value="TreeGrafter"/>
</dbReference>
<evidence type="ECO:0000313" key="4">
    <source>
        <dbReference type="Proteomes" id="UP001383192"/>
    </source>
</evidence>
<dbReference type="Pfam" id="PF08596">
    <property type="entry name" value="Lgl_C"/>
    <property type="match status" value="1"/>
</dbReference>
<dbReference type="GO" id="GO:0005886">
    <property type="term" value="C:plasma membrane"/>
    <property type="evidence" value="ECO:0007669"/>
    <property type="project" value="TreeGrafter"/>
</dbReference>
<dbReference type="GO" id="GO:0006887">
    <property type="term" value="P:exocytosis"/>
    <property type="evidence" value="ECO:0007669"/>
    <property type="project" value="TreeGrafter"/>
</dbReference>
<dbReference type="CDD" id="cd15873">
    <property type="entry name" value="R-SNARE_STXBP5_6"/>
    <property type="match status" value="1"/>
</dbReference>
<dbReference type="EMBL" id="JAYKXP010000005">
    <property type="protein sequence ID" value="KAK7058549.1"/>
    <property type="molecule type" value="Genomic_DNA"/>
</dbReference>
<feature type="domain" description="Lethal giant larvae (Lgl)-like C-terminal" evidence="2">
    <location>
        <begin position="612"/>
        <end position="1000"/>
    </location>
</feature>
<dbReference type="InterPro" id="IPR001680">
    <property type="entry name" value="WD40_rpt"/>
</dbReference>
<feature type="region of interest" description="Disordered" evidence="1">
    <location>
        <begin position="988"/>
        <end position="1020"/>
    </location>
</feature>
<comment type="caution">
    <text evidence="3">The sequence shown here is derived from an EMBL/GenBank/DDBJ whole genome shotgun (WGS) entry which is preliminary data.</text>
</comment>
<evidence type="ECO:0000259" key="2">
    <source>
        <dbReference type="Pfam" id="PF08596"/>
    </source>
</evidence>
<evidence type="ECO:0000313" key="3">
    <source>
        <dbReference type="EMBL" id="KAK7058549.1"/>
    </source>
</evidence>
<dbReference type="SMART" id="SM00320">
    <property type="entry name" value="WD40"/>
    <property type="match status" value="3"/>
</dbReference>
<gene>
    <name evidence="3" type="primary">SRO7</name>
    <name evidence="3" type="ORF">VNI00_002185</name>
</gene>
<dbReference type="GO" id="GO:0006893">
    <property type="term" value="P:Golgi to plasma membrane transport"/>
    <property type="evidence" value="ECO:0007669"/>
    <property type="project" value="TreeGrafter"/>
</dbReference>
<protein>
    <submittedName>
        <fullName evidence="3">Lethal(2) giant larvae sro7</fullName>
    </submittedName>
</protein>
<proteinExistence type="predicted"/>
<reference evidence="3 4" key="1">
    <citation type="submission" date="2024-01" db="EMBL/GenBank/DDBJ databases">
        <title>A draft genome for a cacao thread blight-causing isolate of Paramarasmius palmivorus.</title>
        <authorList>
            <person name="Baruah I.K."/>
            <person name="Bukari Y."/>
            <person name="Amoako-Attah I."/>
            <person name="Meinhardt L.W."/>
            <person name="Bailey B.A."/>
            <person name="Cohen S.P."/>
        </authorList>
    </citation>
    <scope>NUCLEOTIDE SEQUENCE [LARGE SCALE GENOMIC DNA]</scope>
    <source>
        <strain evidence="3 4">GH-12</strain>
    </source>
</reference>
<accession>A0AAW0E444</accession>
<dbReference type="Proteomes" id="UP001383192">
    <property type="component" value="Unassembled WGS sequence"/>
</dbReference>
<sequence length="1084" mass="118013">MHFLKRGPILDLSSELHEPQDWKPGSLRVFEYPLNVTALAIEPVSGLLAIGTGNGVIYLIGRPGVECKLLLPDAYRVTALQIPTAAYKIVCLDDHDQLHIWDLASSGLPKYLASARFDQASSFTVSPYHNHAFIVLQSGEIRTYDLTCVRKSSYTIPNLWTLYEQKLAASGMPEVSTPTSGIALDVVPHPRNMNLLFIVYGGGIVLSDLTERNSSRVYELVHPPGAPGGHGYGSPDILMPRKPEATCLAIHPAGHFFAVGYTDGCIAFWAVEDEDQPLLVRTLDDQDVNVVDAAQLEVHLDRGGEKAPVQREPIFKLSWCSFPNSSDPRGGDTVLTILGGSHVPDSAGVTSMLLPAFNPSAPPMSSNPMDLHPETRKAMRSSVQPSDSYFYSTNGLVQDYLLIPRSEPHFSGAFDPFAILFVYEGQRQIRVVEGYQFPPPSFLRADVEEETSSKPNDALDDLADTLRSMQMSDEPHTLHLPGVLSNGSSGLSDGQLKRLSRDSYQTLVQGSMDDTRTLNLRAGFAYLKMGNQSEAGISKYQPPRILITTHAALTVQFSDASANLLTNARPNPIEFEYPNPLTNLTIDVNLVLNDAQVAQRVGQLERPMIFLVEMAPDSLDVAIALSGGAVLIYRLRGGQGDDRSHYGDLADNELFSLQHIDTPVHLKYAPYLALNPGKGDLSAIALADIGLLAATYNDGSLFIVDTKQQRIALRPDDKAKSRHSIGLRLNHSEGDPFVSLLWTICPISSEPQPRLRLIAARHSGSSQLFTFEQTSDSVWKLVGEAVKVEAVSHPLPGAMFVIDSKSGARCTAERRRLSASANSANPVLLVVAGEKGARCYLNVDGDRLGRIEWSSKAGKVLSAQIVEKLGSHALVAFTDHNEAIAYSLPDLELLHNLELPPVRCSLPITADETGDFVAWTLNPECGLIQEATYGTLFDFRRVNTPSDVVFSTSKPLAPTPPQPVSVAPESLFGSWFKFSSTMTAEQADTLFGGPDRPVPKSPPPADAASEDKNTPSPARTTAAQAAATQNSLYSRLTSALEERGQMLGDLEDRFNSLEQGSRSMANQAKRLAAEQTAKSWFKFG</sequence>
<dbReference type="InterPro" id="IPR015943">
    <property type="entry name" value="WD40/YVTN_repeat-like_dom_sf"/>
</dbReference>
<keyword evidence="4" id="KW-1185">Reference proteome</keyword>
<organism evidence="3 4">
    <name type="scientific">Paramarasmius palmivorus</name>
    <dbReference type="NCBI Taxonomy" id="297713"/>
    <lineage>
        <taxon>Eukaryota</taxon>
        <taxon>Fungi</taxon>
        <taxon>Dikarya</taxon>
        <taxon>Basidiomycota</taxon>
        <taxon>Agaricomycotina</taxon>
        <taxon>Agaricomycetes</taxon>
        <taxon>Agaricomycetidae</taxon>
        <taxon>Agaricales</taxon>
        <taxon>Marasmiineae</taxon>
        <taxon>Marasmiaceae</taxon>
        <taxon>Paramarasmius</taxon>
    </lineage>
</organism>
<dbReference type="InterPro" id="IPR013905">
    <property type="entry name" value="Lgl_C_dom"/>
</dbReference>
<dbReference type="GO" id="GO:0005096">
    <property type="term" value="F:GTPase activator activity"/>
    <property type="evidence" value="ECO:0007669"/>
    <property type="project" value="TreeGrafter"/>
</dbReference>
<name>A0AAW0E444_9AGAR</name>
<dbReference type="GO" id="GO:0019905">
    <property type="term" value="F:syntaxin binding"/>
    <property type="evidence" value="ECO:0007669"/>
    <property type="project" value="TreeGrafter"/>
</dbReference>
<dbReference type="PANTHER" id="PTHR10241:SF25">
    <property type="entry name" value="TOMOSYN, ISOFORM C"/>
    <property type="match status" value="1"/>
</dbReference>